<dbReference type="EMBL" id="LAZR01002211">
    <property type="protein sequence ID" value="KKN33030.1"/>
    <property type="molecule type" value="Genomic_DNA"/>
</dbReference>
<proteinExistence type="predicted"/>
<sequence length="138" mass="16217">MPIFYKDQRLDHMSKGDAYLWSKFLDKFPDQYTNIKYDVKVGHSVVLPKEYPPWLVKSADALSRKRIDVVAEQSHRLFVIEVRVRAKASVIGHLISYKKLYEIFYNPVRPVIPMLVTDSIEADLLIALRELKFPYYIV</sequence>
<gene>
    <name evidence="1" type="ORF">LCGC14_0807990</name>
</gene>
<evidence type="ECO:0000313" key="1">
    <source>
        <dbReference type="EMBL" id="KKN33030.1"/>
    </source>
</evidence>
<protein>
    <recommendedName>
        <fullName evidence="2">Endonuclease</fullName>
    </recommendedName>
</protein>
<comment type="caution">
    <text evidence="1">The sequence shown here is derived from an EMBL/GenBank/DDBJ whole genome shotgun (WGS) entry which is preliminary data.</text>
</comment>
<evidence type="ECO:0008006" key="2">
    <source>
        <dbReference type="Google" id="ProtNLM"/>
    </source>
</evidence>
<dbReference type="AlphaFoldDB" id="A0A0F9PMK3"/>
<organism evidence="1">
    <name type="scientific">marine sediment metagenome</name>
    <dbReference type="NCBI Taxonomy" id="412755"/>
    <lineage>
        <taxon>unclassified sequences</taxon>
        <taxon>metagenomes</taxon>
        <taxon>ecological metagenomes</taxon>
    </lineage>
</organism>
<name>A0A0F9PMK3_9ZZZZ</name>
<accession>A0A0F9PMK3</accession>
<reference evidence="1" key="1">
    <citation type="journal article" date="2015" name="Nature">
        <title>Complex archaea that bridge the gap between prokaryotes and eukaryotes.</title>
        <authorList>
            <person name="Spang A."/>
            <person name="Saw J.H."/>
            <person name="Jorgensen S.L."/>
            <person name="Zaremba-Niedzwiedzka K."/>
            <person name="Martijn J."/>
            <person name="Lind A.E."/>
            <person name="van Eijk R."/>
            <person name="Schleper C."/>
            <person name="Guy L."/>
            <person name="Ettema T.J."/>
        </authorList>
    </citation>
    <scope>NUCLEOTIDE SEQUENCE</scope>
</reference>